<dbReference type="GeneID" id="37036054"/>
<accession>A0A316VWE0</accession>
<dbReference type="EMBL" id="KZ819388">
    <property type="protein sequence ID" value="PWN41759.1"/>
    <property type="molecule type" value="Genomic_DNA"/>
</dbReference>
<feature type="transmembrane region" description="Helical" evidence="7">
    <location>
        <begin position="274"/>
        <end position="292"/>
    </location>
</feature>
<feature type="compositionally biased region" description="Basic and acidic residues" evidence="6">
    <location>
        <begin position="40"/>
        <end position="56"/>
    </location>
</feature>
<dbReference type="GO" id="GO:0016020">
    <property type="term" value="C:membrane"/>
    <property type="evidence" value="ECO:0007669"/>
    <property type="project" value="UniProtKB-SubCell"/>
</dbReference>
<dbReference type="Proteomes" id="UP000245783">
    <property type="component" value="Unassembled WGS sequence"/>
</dbReference>
<evidence type="ECO:0000313" key="9">
    <source>
        <dbReference type="EMBL" id="PWN41759.1"/>
    </source>
</evidence>
<dbReference type="RefSeq" id="XP_025368919.1">
    <property type="nucleotide sequence ID" value="XM_025514184.1"/>
</dbReference>
<keyword evidence="3 7" id="KW-0812">Transmembrane</keyword>
<feature type="transmembrane region" description="Helical" evidence="7">
    <location>
        <begin position="458"/>
        <end position="483"/>
    </location>
</feature>
<feature type="transmembrane region" description="Helical" evidence="7">
    <location>
        <begin position="218"/>
        <end position="243"/>
    </location>
</feature>
<evidence type="ECO:0000256" key="7">
    <source>
        <dbReference type="SAM" id="Phobius"/>
    </source>
</evidence>
<dbReference type="AlphaFoldDB" id="A0A316VWE0"/>
<feature type="domain" description="Amino acid transporter transmembrane" evidence="8">
    <location>
        <begin position="79"/>
        <end position="472"/>
    </location>
</feature>
<dbReference type="Pfam" id="PF01490">
    <property type="entry name" value="Aa_trans"/>
    <property type="match status" value="1"/>
</dbReference>
<dbReference type="InterPro" id="IPR013057">
    <property type="entry name" value="AA_transpt_TM"/>
</dbReference>
<feature type="transmembrane region" description="Helical" evidence="7">
    <location>
        <begin position="188"/>
        <end position="211"/>
    </location>
</feature>
<feature type="transmembrane region" description="Helical" evidence="7">
    <location>
        <begin position="111"/>
        <end position="135"/>
    </location>
</feature>
<name>A0A316VWE0_9BASI</name>
<comment type="subcellular location">
    <subcellularLocation>
        <location evidence="1">Membrane</location>
        <topology evidence="1">Multi-pass membrane protein</topology>
    </subcellularLocation>
</comment>
<dbReference type="OrthoDB" id="294730at2759"/>
<sequence>MGRLRIVGKIFPAGAPKVVDRAAAEDSTPSSPGAQVDGTVVERKASSDVDPEKGEPKDVHAVVRVVSNAQESGEIQYRTMSWQRCACLLFTEYVCLAILSFPWAFRYLGMAGGILSTLGLGIIALYTSMTLWRYCMKNPHLLHIADIGQDLFGKHWLAYELTGAALILNNCFIMGLHTLTGSEVLNVLSDHGTCTLVFSIVVLIVCFLGTLPRKLDQVAILGVVSAICMFISIVLVIVFTGIIGKNPAGLKPDEPVRITAWAPEGTTFVEGFNAFLNILFTWVGQIMYPSFISEMKNPNDFPKALYATTAMEFFLFLFVGIYVYAFAGQYAETPAVAILPKLYKQISFSFVLVTSIIIGCLYGSVVAKYLFNRITLGTKHYNNNTVKGWIIWIACCASTWVFGWIIGEAVPFFGVLVSLMSALFDGFFGFIFWGKAYLSMNKGQLWKGQSILRKAETIFNVFLIFAGLFVFGPGCYTSVQAIIDSYALGSVKSPFSCANNAV</sequence>
<proteinExistence type="inferred from homology"/>
<feature type="region of interest" description="Disordered" evidence="6">
    <location>
        <begin position="21"/>
        <end position="56"/>
    </location>
</feature>
<dbReference type="FunFam" id="1.20.1740.10:FF:000039">
    <property type="entry name" value="Neutral amino acid transporter (Eurofung)"/>
    <property type="match status" value="1"/>
</dbReference>
<organism evidence="9 10">
    <name type="scientific">Ceraceosorus guamensis</name>
    <dbReference type="NCBI Taxonomy" id="1522189"/>
    <lineage>
        <taxon>Eukaryota</taxon>
        <taxon>Fungi</taxon>
        <taxon>Dikarya</taxon>
        <taxon>Basidiomycota</taxon>
        <taxon>Ustilaginomycotina</taxon>
        <taxon>Exobasidiomycetes</taxon>
        <taxon>Ceraceosorales</taxon>
        <taxon>Ceraceosoraceae</taxon>
        <taxon>Ceraceosorus</taxon>
    </lineage>
</organism>
<dbReference type="PANTHER" id="PTHR22950:SF20">
    <property type="entry name" value="AMINO ACID TRANSPORTER (EUROFUNG)"/>
    <property type="match status" value="1"/>
</dbReference>
<feature type="transmembrane region" description="Helical" evidence="7">
    <location>
        <begin position="412"/>
        <end position="438"/>
    </location>
</feature>
<comment type="similarity">
    <text evidence="2">Belongs to the amino acid/polyamine transporter 2 family.</text>
</comment>
<protein>
    <recommendedName>
        <fullName evidence="8">Amino acid transporter transmembrane domain-containing protein</fullName>
    </recommendedName>
</protein>
<evidence type="ECO:0000256" key="1">
    <source>
        <dbReference type="ARBA" id="ARBA00004141"/>
    </source>
</evidence>
<evidence type="ECO:0000313" key="10">
    <source>
        <dbReference type="Proteomes" id="UP000245783"/>
    </source>
</evidence>
<reference evidence="9 10" key="1">
    <citation type="journal article" date="2018" name="Mol. Biol. Evol.">
        <title>Broad Genomic Sampling Reveals a Smut Pathogenic Ancestry of the Fungal Clade Ustilaginomycotina.</title>
        <authorList>
            <person name="Kijpornyongpan T."/>
            <person name="Mondo S.J."/>
            <person name="Barry K."/>
            <person name="Sandor L."/>
            <person name="Lee J."/>
            <person name="Lipzen A."/>
            <person name="Pangilinan J."/>
            <person name="LaButti K."/>
            <person name="Hainaut M."/>
            <person name="Henrissat B."/>
            <person name="Grigoriev I.V."/>
            <person name="Spatafora J.W."/>
            <person name="Aime M.C."/>
        </authorList>
    </citation>
    <scope>NUCLEOTIDE SEQUENCE [LARGE SCALE GENOMIC DNA]</scope>
    <source>
        <strain evidence="9 10">MCA 4658</strain>
    </source>
</reference>
<evidence type="ECO:0000256" key="6">
    <source>
        <dbReference type="SAM" id="MobiDB-lite"/>
    </source>
</evidence>
<evidence type="ECO:0000256" key="4">
    <source>
        <dbReference type="ARBA" id="ARBA00022989"/>
    </source>
</evidence>
<feature type="transmembrane region" description="Helical" evidence="7">
    <location>
        <begin position="346"/>
        <end position="367"/>
    </location>
</feature>
<evidence type="ECO:0000256" key="5">
    <source>
        <dbReference type="ARBA" id="ARBA00023136"/>
    </source>
</evidence>
<evidence type="ECO:0000256" key="3">
    <source>
        <dbReference type="ARBA" id="ARBA00022692"/>
    </source>
</evidence>
<keyword evidence="10" id="KW-1185">Reference proteome</keyword>
<keyword evidence="4 7" id="KW-1133">Transmembrane helix</keyword>
<feature type="transmembrane region" description="Helical" evidence="7">
    <location>
        <begin position="156"/>
        <end position="176"/>
    </location>
</feature>
<feature type="transmembrane region" description="Helical" evidence="7">
    <location>
        <begin position="85"/>
        <end position="105"/>
    </location>
</feature>
<gene>
    <name evidence="9" type="ORF">IE81DRAFT_324256</name>
</gene>
<keyword evidence="5 7" id="KW-0472">Membrane</keyword>
<feature type="transmembrane region" description="Helical" evidence="7">
    <location>
        <begin position="304"/>
        <end position="326"/>
    </location>
</feature>
<dbReference type="GO" id="GO:0015179">
    <property type="term" value="F:L-amino acid transmembrane transporter activity"/>
    <property type="evidence" value="ECO:0007669"/>
    <property type="project" value="TreeGrafter"/>
</dbReference>
<dbReference type="STRING" id="1522189.A0A316VWE0"/>
<evidence type="ECO:0000256" key="2">
    <source>
        <dbReference type="ARBA" id="ARBA00008066"/>
    </source>
</evidence>
<feature type="transmembrane region" description="Helical" evidence="7">
    <location>
        <begin position="388"/>
        <end position="406"/>
    </location>
</feature>
<dbReference type="InParanoid" id="A0A316VWE0"/>
<evidence type="ECO:0000259" key="8">
    <source>
        <dbReference type="Pfam" id="PF01490"/>
    </source>
</evidence>
<dbReference type="PANTHER" id="PTHR22950">
    <property type="entry name" value="AMINO ACID TRANSPORTER"/>
    <property type="match status" value="1"/>
</dbReference>